<reference evidence="3" key="2">
    <citation type="submission" date="2020-10" db="UniProtKB">
        <authorList>
            <consortium name="WormBaseParasite"/>
        </authorList>
    </citation>
    <scope>IDENTIFICATION</scope>
</reference>
<reference evidence="2" key="1">
    <citation type="journal article" date="2013" name="Genetics">
        <title>The draft genome and transcriptome of Panagrellus redivivus are shaped by the harsh demands of a free-living lifestyle.</title>
        <authorList>
            <person name="Srinivasan J."/>
            <person name="Dillman A.R."/>
            <person name="Macchietto M.G."/>
            <person name="Heikkinen L."/>
            <person name="Lakso M."/>
            <person name="Fracchia K.M."/>
            <person name="Antoshechkin I."/>
            <person name="Mortazavi A."/>
            <person name="Wong G."/>
            <person name="Sternberg P.W."/>
        </authorList>
    </citation>
    <scope>NUCLEOTIDE SEQUENCE [LARGE SCALE GENOMIC DNA]</scope>
    <source>
        <strain evidence="2">MT8872</strain>
    </source>
</reference>
<proteinExistence type="predicted"/>
<evidence type="ECO:0000256" key="1">
    <source>
        <dbReference type="SAM" id="MobiDB-lite"/>
    </source>
</evidence>
<dbReference type="AlphaFoldDB" id="A0A7E4V569"/>
<feature type="region of interest" description="Disordered" evidence="1">
    <location>
        <begin position="68"/>
        <end position="88"/>
    </location>
</feature>
<organism evidence="2 3">
    <name type="scientific">Panagrellus redivivus</name>
    <name type="common">Microworm</name>
    <dbReference type="NCBI Taxonomy" id="6233"/>
    <lineage>
        <taxon>Eukaryota</taxon>
        <taxon>Metazoa</taxon>
        <taxon>Ecdysozoa</taxon>
        <taxon>Nematoda</taxon>
        <taxon>Chromadorea</taxon>
        <taxon>Rhabditida</taxon>
        <taxon>Tylenchina</taxon>
        <taxon>Panagrolaimomorpha</taxon>
        <taxon>Panagrolaimoidea</taxon>
        <taxon>Panagrolaimidae</taxon>
        <taxon>Panagrellus</taxon>
    </lineage>
</organism>
<dbReference type="WBParaSite" id="Pan_g1677.t1">
    <property type="protein sequence ID" value="Pan_g1677.t1"/>
    <property type="gene ID" value="Pan_g1677"/>
</dbReference>
<dbReference type="Proteomes" id="UP000492821">
    <property type="component" value="Unassembled WGS sequence"/>
</dbReference>
<feature type="compositionally biased region" description="Basic and acidic residues" evidence="1">
    <location>
        <begin position="76"/>
        <end position="88"/>
    </location>
</feature>
<feature type="region of interest" description="Disordered" evidence="1">
    <location>
        <begin position="1"/>
        <end position="53"/>
    </location>
</feature>
<protein>
    <submittedName>
        <fullName evidence="3">Reverse transcriptase domain-containing protein</fullName>
    </submittedName>
</protein>
<accession>A0A7E4V569</accession>
<evidence type="ECO:0000313" key="2">
    <source>
        <dbReference type="Proteomes" id="UP000492821"/>
    </source>
</evidence>
<evidence type="ECO:0000313" key="3">
    <source>
        <dbReference type="WBParaSite" id="Pan_g1677.t1"/>
    </source>
</evidence>
<keyword evidence="2" id="KW-1185">Reference proteome</keyword>
<name>A0A7E4V569_PANRE</name>
<sequence>MSSYRSPDDPYQPTTFTKHHKTNSSKGYAPVPTTSPKPPQENGESKDIPAVEDVFQTDYEPIISVMTEDNPGILETHAHDKPVDEEHP</sequence>